<proteinExistence type="predicted"/>
<protein>
    <recommendedName>
        <fullName evidence="3">Peptidase M15A C-terminal domain-containing protein</fullName>
    </recommendedName>
</protein>
<reference evidence="2" key="1">
    <citation type="submission" date="2019-02" db="EMBL/GenBank/DDBJ databases">
        <title>Draft genome sequence of Planktothrix agardhii NIES-905.</title>
        <authorList>
            <person name="Yamaguchi H."/>
            <person name="Suzuki S."/>
            <person name="Kawachi M."/>
        </authorList>
    </citation>
    <scope>NUCLEOTIDE SEQUENCE [LARGE SCALE GENOMIC DNA]</scope>
    <source>
        <strain evidence="2">CCAP 1459/11A</strain>
    </source>
</reference>
<name>A0A4P5ZDI2_PLAAG</name>
<evidence type="ECO:0000313" key="1">
    <source>
        <dbReference type="EMBL" id="GDZ94096.1"/>
    </source>
</evidence>
<dbReference type="AlphaFoldDB" id="A0A4P5ZDI2"/>
<evidence type="ECO:0008006" key="3">
    <source>
        <dbReference type="Google" id="ProtNLM"/>
    </source>
</evidence>
<accession>A0A4P5ZDI2</accession>
<sequence>MDEMNNAMRKPETVKALEELGRVQLSKSFFMREFIYSEISQIEGIPNIPDDPELAIAAGKKLCENILEPLQDALGKISIRSAYRSCEVNAKGAENKNQYNCASNESNYAAHIWDRRDKNGYMGATACIIVTSFIPYYERTKDWTALAWWIHDQIKSYAEMEFFLKYAAFNIRWHEDPNYPKSIYSYVENPHNKKTRGYLTNKNMDNFTGSHAEFYQDFIRDLKK</sequence>
<organism evidence="1 2">
    <name type="scientific">Planktothrix agardhii CCAP 1459/11A</name>
    <dbReference type="NCBI Taxonomy" id="282420"/>
    <lineage>
        <taxon>Bacteria</taxon>
        <taxon>Bacillati</taxon>
        <taxon>Cyanobacteriota</taxon>
        <taxon>Cyanophyceae</taxon>
        <taxon>Oscillatoriophycideae</taxon>
        <taxon>Oscillatoriales</taxon>
        <taxon>Microcoleaceae</taxon>
        <taxon>Planktothrix</taxon>
    </lineage>
</organism>
<dbReference type="InterPro" id="IPR009045">
    <property type="entry name" value="Zn_M74/Hedgehog-like"/>
</dbReference>
<gene>
    <name evidence="1" type="ORF">PA905_20460</name>
</gene>
<evidence type="ECO:0000313" key="2">
    <source>
        <dbReference type="Proteomes" id="UP000299794"/>
    </source>
</evidence>
<dbReference type="SUPFAM" id="SSF55166">
    <property type="entry name" value="Hedgehog/DD-peptidase"/>
    <property type="match status" value="1"/>
</dbReference>
<dbReference type="EMBL" id="BJCD01000040">
    <property type="protein sequence ID" value="GDZ94096.1"/>
    <property type="molecule type" value="Genomic_DNA"/>
</dbReference>
<dbReference type="Proteomes" id="UP000299794">
    <property type="component" value="Unassembled WGS sequence"/>
</dbReference>
<comment type="caution">
    <text evidence="1">The sequence shown here is derived from an EMBL/GenBank/DDBJ whole genome shotgun (WGS) entry which is preliminary data.</text>
</comment>